<feature type="non-terminal residue" evidence="1">
    <location>
        <position position="96"/>
    </location>
</feature>
<comment type="caution">
    <text evidence="1">The sequence shown here is derived from an EMBL/GenBank/DDBJ whole genome shotgun (WGS) entry which is preliminary data.</text>
</comment>
<dbReference type="EMBL" id="CAJOAY010032488">
    <property type="protein sequence ID" value="CAF4432586.1"/>
    <property type="molecule type" value="Genomic_DNA"/>
</dbReference>
<gene>
    <name evidence="1" type="ORF">OKA104_LOCUS53163</name>
</gene>
<sequence length="96" mass="10848">MHFTRENKPKGASDRCLTCSVESTCPYSAKKIYLEKPNRGWPVAVVVPDIEEHESWDDIKVKVKNALETGPYGKCVYGDCNNDVVDQQVVILNFDD</sequence>
<protein>
    <submittedName>
        <fullName evidence="1">Uncharacterized protein</fullName>
    </submittedName>
</protein>
<accession>A0A820RA58</accession>
<dbReference type="Proteomes" id="UP000663881">
    <property type="component" value="Unassembled WGS sequence"/>
</dbReference>
<organism evidence="1 2">
    <name type="scientific">Adineta steineri</name>
    <dbReference type="NCBI Taxonomy" id="433720"/>
    <lineage>
        <taxon>Eukaryota</taxon>
        <taxon>Metazoa</taxon>
        <taxon>Spiralia</taxon>
        <taxon>Gnathifera</taxon>
        <taxon>Rotifera</taxon>
        <taxon>Eurotatoria</taxon>
        <taxon>Bdelloidea</taxon>
        <taxon>Adinetida</taxon>
        <taxon>Adinetidae</taxon>
        <taxon>Adineta</taxon>
    </lineage>
</organism>
<dbReference type="AlphaFoldDB" id="A0A820RA58"/>
<reference evidence="1" key="1">
    <citation type="submission" date="2021-02" db="EMBL/GenBank/DDBJ databases">
        <authorList>
            <person name="Nowell W R."/>
        </authorList>
    </citation>
    <scope>NUCLEOTIDE SEQUENCE</scope>
</reference>
<name>A0A820RA58_9BILA</name>
<proteinExistence type="predicted"/>
<evidence type="ECO:0000313" key="1">
    <source>
        <dbReference type="EMBL" id="CAF4432586.1"/>
    </source>
</evidence>
<evidence type="ECO:0000313" key="2">
    <source>
        <dbReference type="Proteomes" id="UP000663881"/>
    </source>
</evidence>